<dbReference type="PANTHER" id="PTHR45339">
    <property type="entry name" value="HYBRID SIGNAL TRANSDUCTION HISTIDINE KINASE J"/>
    <property type="match status" value="1"/>
</dbReference>
<keyword evidence="4 16" id="KW-0597">Phosphoprotein</keyword>
<evidence type="ECO:0000256" key="1">
    <source>
        <dbReference type="ARBA" id="ARBA00000085"/>
    </source>
</evidence>
<feature type="modified residue" description="4-aspartylphosphate" evidence="16">
    <location>
        <position position="866"/>
    </location>
</feature>
<accession>B1Y116</accession>
<dbReference type="InterPro" id="IPR011006">
    <property type="entry name" value="CheY-like_superfamily"/>
</dbReference>
<evidence type="ECO:0000259" key="21">
    <source>
        <dbReference type="PROSITE" id="PS50885"/>
    </source>
</evidence>
<gene>
    <name evidence="22" type="ordered locus">Lcho_3174</name>
</gene>
<comment type="subunit">
    <text evidence="13">At low DSF concentrations, interacts with RpfF.</text>
</comment>
<keyword evidence="5" id="KW-0808">Transferase</keyword>
<dbReference type="CDD" id="cd00156">
    <property type="entry name" value="REC"/>
    <property type="match status" value="1"/>
</dbReference>
<feature type="modified residue" description="4-aspartylphosphate" evidence="16">
    <location>
        <position position="1011"/>
    </location>
</feature>
<evidence type="ECO:0000256" key="16">
    <source>
        <dbReference type="PROSITE-ProRule" id="PRU00169"/>
    </source>
</evidence>
<proteinExistence type="predicted"/>
<evidence type="ECO:0000256" key="13">
    <source>
        <dbReference type="ARBA" id="ARBA00064003"/>
    </source>
</evidence>
<evidence type="ECO:0000259" key="20">
    <source>
        <dbReference type="PROSITE" id="PS50110"/>
    </source>
</evidence>
<evidence type="ECO:0000313" key="23">
    <source>
        <dbReference type="Proteomes" id="UP000001693"/>
    </source>
</evidence>
<dbReference type="eggNOG" id="COG2770">
    <property type="taxonomic scope" value="Bacteria"/>
</dbReference>
<reference evidence="22 23" key="1">
    <citation type="submission" date="2008-03" db="EMBL/GenBank/DDBJ databases">
        <title>Complete sequence of Leptothrix cholodnii SP-6.</title>
        <authorList>
            <consortium name="US DOE Joint Genome Institute"/>
            <person name="Copeland A."/>
            <person name="Lucas S."/>
            <person name="Lapidus A."/>
            <person name="Glavina del Rio T."/>
            <person name="Dalin E."/>
            <person name="Tice H."/>
            <person name="Bruce D."/>
            <person name="Goodwin L."/>
            <person name="Pitluck S."/>
            <person name="Chertkov O."/>
            <person name="Brettin T."/>
            <person name="Detter J.C."/>
            <person name="Han C."/>
            <person name="Kuske C.R."/>
            <person name="Schmutz J."/>
            <person name="Larimer F."/>
            <person name="Land M."/>
            <person name="Hauser L."/>
            <person name="Kyrpides N."/>
            <person name="Lykidis A."/>
            <person name="Emerson D."/>
            <person name="Richardson P."/>
        </authorList>
    </citation>
    <scope>NUCLEOTIDE SEQUENCE [LARGE SCALE GENOMIC DNA]</scope>
    <source>
        <strain evidence="23">ATCC 51168 / LMG 8142 / SP-6</strain>
    </source>
</reference>
<comment type="catalytic activity">
    <reaction evidence="1">
        <text>ATP + protein L-histidine = ADP + protein N-phospho-L-histidine.</text>
        <dbReference type="EC" id="2.7.13.3"/>
    </reaction>
</comment>
<feature type="domain" description="Histidine kinase" evidence="19">
    <location>
        <begin position="575"/>
        <end position="795"/>
    </location>
</feature>
<dbReference type="Gene3D" id="3.30.450.20">
    <property type="entry name" value="PAS domain"/>
    <property type="match status" value="1"/>
</dbReference>
<feature type="domain" description="Response regulatory" evidence="20">
    <location>
        <begin position="962"/>
        <end position="1077"/>
    </location>
</feature>
<keyword evidence="9" id="KW-0067">ATP-binding</keyword>
<dbReference type="GO" id="GO:0016020">
    <property type="term" value="C:membrane"/>
    <property type="evidence" value="ECO:0007669"/>
    <property type="project" value="UniProtKB-SubCell"/>
</dbReference>
<dbReference type="eggNOG" id="COG2205">
    <property type="taxonomic scope" value="Bacteria"/>
</dbReference>
<dbReference type="SMART" id="SM00304">
    <property type="entry name" value="HAMP"/>
    <property type="match status" value="1"/>
</dbReference>
<dbReference type="Gene3D" id="1.10.287.130">
    <property type="match status" value="1"/>
</dbReference>
<dbReference type="Gene3D" id="3.40.50.2300">
    <property type="match status" value="2"/>
</dbReference>
<evidence type="ECO:0000256" key="8">
    <source>
        <dbReference type="ARBA" id="ARBA00022777"/>
    </source>
</evidence>
<keyword evidence="11" id="KW-0843">Virulence</keyword>
<dbReference type="PROSITE" id="PS50110">
    <property type="entry name" value="RESPONSE_REGULATORY"/>
    <property type="match status" value="2"/>
</dbReference>
<evidence type="ECO:0000256" key="5">
    <source>
        <dbReference type="ARBA" id="ARBA00022679"/>
    </source>
</evidence>
<dbReference type="InterPro" id="IPR036890">
    <property type="entry name" value="HATPase_C_sf"/>
</dbReference>
<dbReference type="InterPro" id="IPR003660">
    <property type="entry name" value="HAMP_dom"/>
</dbReference>
<dbReference type="RefSeq" id="WP_012348180.1">
    <property type="nucleotide sequence ID" value="NC_010524.1"/>
</dbReference>
<evidence type="ECO:0000256" key="14">
    <source>
        <dbReference type="ARBA" id="ARBA00068150"/>
    </source>
</evidence>
<dbReference type="InterPro" id="IPR003018">
    <property type="entry name" value="GAF"/>
</dbReference>
<evidence type="ECO:0000313" key="22">
    <source>
        <dbReference type="EMBL" id="ACB35433.1"/>
    </source>
</evidence>
<dbReference type="SUPFAM" id="SSF47384">
    <property type="entry name" value="Homodimeric domain of signal transducing histidine kinase"/>
    <property type="match status" value="1"/>
</dbReference>
<dbReference type="InterPro" id="IPR003661">
    <property type="entry name" value="HisK_dim/P_dom"/>
</dbReference>
<dbReference type="PANTHER" id="PTHR45339:SF5">
    <property type="entry name" value="HISTIDINE KINASE"/>
    <property type="match status" value="1"/>
</dbReference>
<dbReference type="InterPro" id="IPR001789">
    <property type="entry name" value="Sig_transdc_resp-reg_receiver"/>
</dbReference>
<evidence type="ECO:0000256" key="11">
    <source>
        <dbReference type="ARBA" id="ARBA00023026"/>
    </source>
</evidence>
<dbReference type="CDD" id="cd06225">
    <property type="entry name" value="HAMP"/>
    <property type="match status" value="1"/>
</dbReference>
<keyword evidence="18" id="KW-0472">Membrane</keyword>
<dbReference type="CDD" id="cd17546">
    <property type="entry name" value="REC_hyHK_CKI1_RcsC-like"/>
    <property type="match status" value="1"/>
</dbReference>
<dbReference type="Pfam" id="PF00512">
    <property type="entry name" value="HisKA"/>
    <property type="match status" value="1"/>
</dbReference>
<dbReference type="STRING" id="395495.Lcho_3174"/>
<dbReference type="Proteomes" id="UP000001693">
    <property type="component" value="Chromosome"/>
</dbReference>
<dbReference type="InterPro" id="IPR004358">
    <property type="entry name" value="Sig_transdc_His_kin-like_C"/>
</dbReference>
<feature type="transmembrane region" description="Helical" evidence="18">
    <location>
        <begin position="278"/>
        <end position="300"/>
    </location>
</feature>
<dbReference type="SMART" id="SM00448">
    <property type="entry name" value="REC"/>
    <property type="match status" value="2"/>
</dbReference>
<dbReference type="PROSITE" id="PS50109">
    <property type="entry name" value="HIS_KIN"/>
    <property type="match status" value="1"/>
</dbReference>
<dbReference type="Pfam" id="PF02518">
    <property type="entry name" value="HATPase_c"/>
    <property type="match status" value="1"/>
</dbReference>
<evidence type="ECO:0000256" key="17">
    <source>
        <dbReference type="SAM" id="Coils"/>
    </source>
</evidence>
<keyword evidence="18" id="KW-0812">Transmembrane</keyword>
<feature type="domain" description="Response regulatory" evidence="20">
    <location>
        <begin position="812"/>
        <end position="933"/>
    </location>
</feature>
<evidence type="ECO:0000256" key="9">
    <source>
        <dbReference type="ARBA" id="ARBA00022840"/>
    </source>
</evidence>
<dbReference type="CDD" id="cd00082">
    <property type="entry name" value="HisKA"/>
    <property type="match status" value="1"/>
</dbReference>
<dbReference type="eggNOG" id="COG0745">
    <property type="taxonomic scope" value="Bacteria"/>
</dbReference>
<evidence type="ECO:0000256" key="6">
    <source>
        <dbReference type="ARBA" id="ARBA00022729"/>
    </source>
</evidence>
<dbReference type="Pfam" id="PF13185">
    <property type="entry name" value="GAF_2"/>
    <property type="match status" value="1"/>
</dbReference>
<dbReference type="AlphaFoldDB" id="B1Y116"/>
<evidence type="ECO:0000256" key="15">
    <source>
        <dbReference type="ARBA" id="ARBA00070152"/>
    </source>
</evidence>
<dbReference type="SMART" id="SM00388">
    <property type="entry name" value="HisKA"/>
    <property type="match status" value="1"/>
</dbReference>
<dbReference type="KEGG" id="lch:Lcho_3174"/>
<keyword evidence="23" id="KW-1185">Reference proteome</keyword>
<dbReference type="GO" id="GO:0005524">
    <property type="term" value="F:ATP binding"/>
    <property type="evidence" value="ECO:0007669"/>
    <property type="project" value="UniProtKB-KW"/>
</dbReference>
<dbReference type="CDD" id="cd16922">
    <property type="entry name" value="HATPase_EvgS-ArcB-TorS-like"/>
    <property type="match status" value="1"/>
</dbReference>
<name>B1Y116_LEPCP</name>
<dbReference type="SUPFAM" id="SSF52172">
    <property type="entry name" value="CheY-like"/>
    <property type="match status" value="2"/>
</dbReference>
<dbReference type="FunFam" id="1.10.287.130:FF:000002">
    <property type="entry name" value="Two-component osmosensing histidine kinase"/>
    <property type="match status" value="1"/>
</dbReference>
<protein>
    <recommendedName>
        <fullName evidence="14">Sensory/regulatory protein RpfC</fullName>
        <ecNumber evidence="3">2.7.13.3</ecNumber>
    </recommendedName>
    <alternativeName>
        <fullName evidence="15">Virulence sensor protein BvgS</fullName>
    </alternativeName>
</protein>
<evidence type="ECO:0000259" key="19">
    <source>
        <dbReference type="PROSITE" id="PS50109"/>
    </source>
</evidence>
<dbReference type="Gene3D" id="3.30.450.40">
    <property type="match status" value="1"/>
</dbReference>
<dbReference type="HOGENOM" id="CLU_000445_114_21_4"/>
<dbReference type="eggNOG" id="COG0784">
    <property type="taxonomic scope" value="Bacteria"/>
</dbReference>
<keyword evidence="18" id="KW-1133">Transmembrane helix</keyword>
<organism evidence="22 23">
    <name type="scientific">Leptothrix cholodnii (strain ATCC 51168 / LMG 8142 / SP-6)</name>
    <name type="common">Leptothrix discophora (strain SP-6)</name>
    <dbReference type="NCBI Taxonomy" id="395495"/>
    <lineage>
        <taxon>Bacteria</taxon>
        <taxon>Pseudomonadati</taxon>
        <taxon>Pseudomonadota</taxon>
        <taxon>Betaproteobacteria</taxon>
        <taxon>Burkholderiales</taxon>
        <taxon>Sphaerotilaceae</taxon>
        <taxon>Leptothrix</taxon>
    </lineage>
</organism>
<keyword evidence="7" id="KW-0547">Nucleotide-binding</keyword>
<comment type="subcellular location">
    <subcellularLocation>
        <location evidence="2">Membrane</location>
    </subcellularLocation>
</comment>
<dbReference type="InterPro" id="IPR003594">
    <property type="entry name" value="HATPase_dom"/>
</dbReference>
<sequence length="1087" mass="117379" precursor="true">MSLRGRLILLLAGAFAVLGALLGWHLVKDRDRQIAHAKESLLDEVRLIAARQEVLVERADAILNGLMLNPACDVATLTPACQLQLAQLLTREPDYVQVGVARPGGDIASSGVMATRPVNLADRDWFRRTLKARDIVVGDVVVSRIVGKPGITLSKAKRDAQGQVSGIYYVGLSLDWMARALARIHVQDDARLTVMDGQGSIVARFPDPEKWTGTPARTPAARKVLEARVDGTLEDSDRAGERKLIAHAPLLTTSSGSRYKLLLAVPRDAIQASAHRDAIVTLGALALVLIGTAAALLAGVDRWVLQPILTLAQTAHRLRSGELDARSGLPHNGDEIGTLAQALDESSSAIEDREHRLAYANRALRVVSAGNHTLLHGHRERELLEQMCRAIVEAGGFRIAWIGYAQGDRQVRLMASCGAVPGLLENLHVTWDESATGRGPVGRAIRQGTIEAWSSTQEHPDDAVWREGALARGCAATLTLPVRLGDEVIGVLNICAAEPDVFDPGVIEVLTEASRDLAMGISVARTQVEREKVDEQLRRHREQLEELVAERTAALAVAKDAAEVANQSKTAFLANMSHEIRTPMNAIIGLTHLMARDSRDALQRDRLRKVDGAARHLLQIINDILDLSKIEAGKMGLDDIEFSRDELLSGALEMVGEVADAKGLELALDAGNLPERMRGDPKRLAQALINLLANAVKFTEHGWVRLRGELLADQGGRLQVRFEVRDSGIGISPEQQGVLFNAFAQADASTTRRHGGTGLGLALTRHIAAMMEGEVGLVSQPGEGSSFWFTGWLRRAAGSIAMRGEPRLQGLRALVVDDLPEALDAITATLGALGLQVDAHLTGRAAVRRVQDEAAEGRHFDVMLVDWRMAPLDGLATLGELRRACGDRMPPFVLLAAFNDAQMRRQAREARVDAVLVKPVTPSALQESLLQVLQGHHKDSVAAPLDESEAESELRRRHAGQRVLLAEDNPINQEVARELLASVGLTVDVVADGAGALAQAQEGRYDLVLMDVQMPGMDGLEATRQIRARMGHGLPIIAMTANAFGDDRLACLDAGMNAHIGKPVDPALLYATVLRWLPPPGAARPHG</sequence>
<dbReference type="SMART" id="SM00387">
    <property type="entry name" value="HATPase_c"/>
    <property type="match status" value="1"/>
</dbReference>
<dbReference type="FunFam" id="3.30.565.10:FF:000010">
    <property type="entry name" value="Sensor histidine kinase RcsC"/>
    <property type="match status" value="1"/>
</dbReference>
<dbReference type="SUPFAM" id="SSF158472">
    <property type="entry name" value="HAMP domain-like"/>
    <property type="match status" value="1"/>
</dbReference>
<dbReference type="Gene3D" id="3.30.565.10">
    <property type="entry name" value="Histidine kinase-like ATPase, C-terminal domain"/>
    <property type="match status" value="1"/>
</dbReference>
<dbReference type="Pfam" id="PF00672">
    <property type="entry name" value="HAMP"/>
    <property type="match status" value="1"/>
</dbReference>
<dbReference type="Pfam" id="PF00072">
    <property type="entry name" value="Response_reg"/>
    <property type="match status" value="2"/>
</dbReference>
<evidence type="ECO:0000256" key="18">
    <source>
        <dbReference type="SAM" id="Phobius"/>
    </source>
</evidence>
<keyword evidence="6" id="KW-0732">Signal</keyword>
<dbReference type="CDD" id="cd12915">
    <property type="entry name" value="PDC2_DGC_like"/>
    <property type="match status" value="1"/>
</dbReference>
<evidence type="ECO:0000256" key="7">
    <source>
        <dbReference type="ARBA" id="ARBA00022741"/>
    </source>
</evidence>
<dbReference type="PRINTS" id="PR00344">
    <property type="entry name" value="BCTRLSENSOR"/>
</dbReference>
<evidence type="ECO:0000256" key="2">
    <source>
        <dbReference type="ARBA" id="ARBA00004370"/>
    </source>
</evidence>
<feature type="domain" description="HAMP" evidence="21">
    <location>
        <begin position="302"/>
        <end position="355"/>
    </location>
</feature>
<evidence type="ECO:0000256" key="4">
    <source>
        <dbReference type="ARBA" id="ARBA00022553"/>
    </source>
</evidence>
<dbReference type="PROSITE" id="PS50885">
    <property type="entry name" value="HAMP"/>
    <property type="match status" value="1"/>
</dbReference>
<evidence type="ECO:0000256" key="12">
    <source>
        <dbReference type="ARBA" id="ARBA00058004"/>
    </source>
</evidence>
<dbReference type="InterPro" id="IPR005467">
    <property type="entry name" value="His_kinase_dom"/>
</dbReference>
<dbReference type="EC" id="2.7.13.3" evidence="3"/>
<dbReference type="GO" id="GO:0000155">
    <property type="term" value="F:phosphorelay sensor kinase activity"/>
    <property type="evidence" value="ECO:0007669"/>
    <property type="project" value="InterPro"/>
</dbReference>
<keyword evidence="10" id="KW-0902">Two-component regulatory system</keyword>
<dbReference type="EMBL" id="CP001013">
    <property type="protein sequence ID" value="ACB35433.1"/>
    <property type="molecule type" value="Genomic_DNA"/>
</dbReference>
<dbReference type="SUPFAM" id="SSF55781">
    <property type="entry name" value="GAF domain-like"/>
    <property type="match status" value="1"/>
</dbReference>
<comment type="function">
    <text evidence="12">Member of the two-component regulatory system BvgS/BvgA. Phosphorylates BvgA via a four-step phosphorelay in response to environmental signals.</text>
</comment>
<dbReference type="Gene3D" id="6.10.340.10">
    <property type="match status" value="1"/>
</dbReference>
<evidence type="ECO:0000256" key="3">
    <source>
        <dbReference type="ARBA" id="ARBA00012438"/>
    </source>
</evidence>
<dbReference type="InterPro" id="IPR029016">
    <property type="entry name" value="GAF-like_dom_sf"/>
</dbReference>
<dbReference type="SUPFAM" id="SSF55874">
    <property type="entry name" value="ATPase domain of HSP90 chaperone/DNA topoisomerase II/histidine kinase"/>
    <property type="match status" value="1"/>
</dbReference>
<dbReference type="CDD" id="cd12914">
    <property type="entry name" value="PDC1_DGC_like"/>
    <property type="match status" value="1"/>
</dbReference>
<keyword evidence="17" id="KW-0175">Coiled coil</keyword>
<dbReference type="InterPro" id="IPR036097">
    <property type="entry name" value="HisK_dim/P_sf"/>
</dbReference>
<keyword evidence="8 22" id="KW-0418">Kinase</keyword>
<feature type="coiled-coil region" evidence="17">
    <location>
        <begin position="523"/>
        <end position="557"/>
    </location>
</feature>
<evidence type="ECO:0000256" key="10">
    <source>
        <dbReference type="ARBA" id="ARBA00023012"/>
    </source>
</evidence>